<protein>
    <recommendedName>
        <fullName evidence="6 9">UDP-glucose 4-epimerase</fullName>
        <ecNumber evidence="5 9">5.1.3.2</ecNumber>
    </recommendedName>
</protein>
<dbReference type="EC" id="5.1.3.2" evidence="5 9"/>
<dbReference type="InterPro" id="IPR005886">
    <property type="entry name" value="UDP_G4E"/>
</dbReference>
<dbReference type="Proteomes" id="UP001236507">
    <property type="component" value="Unassembled WGS sequence"/>
</dbReference>
<dbReference type="CDD" id="cd05247">
    <property type="entry name" value="UDP_G4E_1_SDR_e"/>
    <property type="match status" value="1"/>
</dbReference>
<dbReference type="Gene3D" id="3.90.25.10">
    <property type="entry name" value="UDP-galactose 4-epimerase, domain 1"/>
    <property type="match status" value="1"/>
</dbReference>
<dbReference type="GO" id="GO:0003978">
    <property type="term" value="F:UDP-glucose 4-epimerase activity"/>
    <property type="evidence" value="ECO:0007669"/>
    <property type="project" value="UniProtKB-EC"/>
</dbReference>
<evidence type="ECO:0000256" key="5">
    <source>
        <dbReference type="ARBA" id="ARBA00013189"/>
    </source>
</evidence>
<evidence type="ECO:0000256" key="9">
    <source>
        <dbReference type="RuleBase" id="RU366046"/>
    </source>
</evidence>
<dbReference type="Pfam" id="PF16363">
    <property type="entry name" value="GDP_Man_Dehyd"/>
    <property type="match status" value="1"/>
</dbReference>
<comment type="subunit">
    <text evidence="9">Homodimer.</text>
</comment>
<keyword evidence="9" id="KW-0119">Carbohydrate metabolism</keyword>
<dbReference type="PANTHER" id="PTHR43725">
    <property type="entry name" value="UDP-GLUCOSE 4-EPIMERASE"/>
    <property type="match status" value="1"/>
</dbReference>
<evidence type="ECO:0000256" key="7">
    <source>
        <dbReference type="ARBA" id="ARBA00023027"/>
    </source>
</evidence>
<evidence type="ECO:0000256" key="8">
    <source>
        <dbReference type="ARBA" id="ARBA00023235"/>
    </source>
</evidence>
<dbReference type="InterPro" id="IPR016040">
    <property type="entry name" value="NAD(P)-bd_dom"/>
</dbReference>
<evidence type="ECO:0000256" key="6">
    <source>
        <dbReference type="ARBA" id="ARBA00018569"/>
    </source>
</evidence>
<feature type="domain" description="NAD(P)-binding" evidence="10">
    <location>
        <begin position="4"/>
        <end position="326"/>
    </location>
</feature>
<dbReference type="PANTHER" id="PTHR43725:SF47">
    <property type="entry name" value="UDP-GLUCOSE 4-EPIMERASE"/>
    <property type="match status" value="1"/>
</dbReference>
<proteinExistence type="inferred from homology"/>
<comment type="similarity">
    <text evidence="4 9">Belongs to the NAD(P)-dependent epimerase/dehydratase family.</text>
</comment>
<dbReference type="Gene3D" id="3.40.50.720">
    <property type="entry name" value="NAD(P)-binding Rossmann-like Domain"/>
    <property type="match status" value="1"/>
</dbReference>
<gene>
    <name evidence="11" type="primary">galE</name>
    <name evidence="11" type="ORF">QM524_04515</name>
</gene>
<dbReference type="NCBIfam" id="TIGR01179">
    <property type="entry name" value="galE"/>
    <property type="match status" value="1"/>
</dbReference>
<evidence type="ECO:0000313" key="12">
    <source>
        <dbReference type="Proteomes" id="UP001236507"/>
    </source>
</evidence>
<evidence type="ECO:0000256" key="2">
    <source>
        <dbReference type="ARBA" id="ARBA00001911"/>
    </source>
</evidence>
<dbReference type="RefSeq" id="WP_095165903.1">
    <property type="nucleotide sequence ID" value="NZ_JASHIF010000003.1"/>
</dbReference>
<evidence type="ECO:0000259" key="10">
    <source>
        <dbReference type="Pfam" id="PF16363"/>
    </source>
</evidence>
<accession>A0ABT6Y4I5</accession>
<comment type="catalytic activity">
    <reaction evidence="1 9">
        <text>UDP-alpha-D-glucose = UDP-alpha-D-galactose</text>
        <dbReference type="Rhea" id="RHEA:22168"/>
        <dbReference type="ChEBI" id="CHEBI:58885"/>
        <dbReference type="ChEBI" id="CHEBI:66914"/>
        <dbReference type="EC" id="5.1.3.2"/>
    </reaction>
</comment>
<comment type="cofactor">
    <cofactor evidence="2 9">
        <name>NAD(+)</name>
        <dbReference type="ChEBI" id="CHEBI:57540"/>
    </cofactor>
</comment>
<dbReference type="SUPFAM" id="SSF51735">
    <property type="entry name" value="NAD(P)-binding Rossmann-fold domains"/>
    <property type="match status" value="1"/>
</dbReference>
<dbReference type="EMBL" id="JASHIF010000003">
    <property type="protein sequence ID" value="MDI9858462.1"/>
    <property type="molecule type" value="Genomic_DNA"/>
</dbReference>
<evidence type="ECO:0000256" key="1">
    <source>
        <dbReference type="ARBA" id="ARBA00000083"/>
    </source>
</evidence>
<dbReference type="PRINTS" id="PR01713">
    <property type="entry name" value="NUCEPIMERASE"/>
</dbReference>
<reference evidence="11 12" key="1">
    <citation type="submission" date="2023-05" db="EMBL/GenBank/DDBJ databases">
        <title>Novel species of genus Flectobacillus isolated from stream in China.</title>
        <authorList>
            <person name="Lu H."/>
        </authorList>
    </citation>
    <scope>NUCLEOTIDE SEQUENCE [LARGE SCALE GENOMIC DNA]</scope>
    <source>
        <strain evidence="11 12">KCTC 42575</strain>
    </source>
</reference>
<sequence>MKILVTGGAGFIGSHTVVELHHAGYESIIFDNFSNSEKAVLAGLETIIGKPVTCYEADINDPAAWDKVFTENKIDGIIHFAAFKAVGESVSEPLKYYRNNVAATVLMLEKMEEHKVSNLVFSSSCTVYGQPEALPVTELSKVQPANSPYGNTKQICEEIIKDTVATNRGLKAISLRYFNPIGAHESTLIGELPLGVPANLVPFITQTVAGLRGQLSVFGDDYPTADGTAIRDYIHVVDLAKAHVAALALLLKQQEKTTYYDYFNIGTGTGSSVLEVITAFETATGLKVDYAIKPRREGDVTAVYADCSKSNEILGWKAEKTLTEALGDAWKWQLAVVNRK</sequence>
<comment type="caution">
    <text evidence="11">The sequence shown here is derived from an EMBL/GenBank/DDBJ whole genome shotgun (WGS) entry which is preliminary data.</text>
</comment>
<keyword evidence="12" id="KW-1185">Reference proteome</keyword>
<keyword evidence="7 9" id="KW-0520">NAD</keyword>
<evidence type="ECO:0000256" key="4">
    <source>
        <dbReference type="ARBA" id="ARBA00007637"/>
    </source>
</evidence>
<name>A0ABT6Y4I5_9BACT</name>
<dbReference type="InterPro" id="IPR036291">
    <property type="entry name" value="NAD(P)-bd_dom_sf"/>
</dbReference>
<organism evidence="11 12">
    <name type="scientific">Flectobacillus roseus</name>
    <dbReference type="NCBI Taxonomy" id="502259"/>
    <lineage>
        <taxon>Bacteria</taxon>
        <taxon>Pseudomonadati</taxon>
        <taxon>Bacteroidota</taxon>
        <taxon>Cytophagia</taxon>
        <taxon>Cytophagales</taxon>
        <taxon>Flectobacillaceae</taxon>
        <taxon>Flectobacillus</taxon>
    </lineage>
</organism>
<comment type="pathway">
    <text evidence="3 9">Carbohydrate metabolism; galactose metabolism.</text>
</comment>
<keyword evidence="8 9" id="KW-0413">Isomerase</keyword>
<evidence type="ECO:0000313" key="11">
    <source>
        <dbReference type="EMBL" id="MDI9858462.1"/>
    </source>
</evidence>
<evidence type="ECO:0000256" key="3">
    <source>
        <dbReference type="ARBA" id="ARBA00004947"/>
    </source>
</evidence>